<dbReference type="InterPro" id="IPR006015">
    <property type="entry name" value="Universal_stress_UspA"/>
</dbReference>
<dbReference type="PANTHER" id="PTHR46268:SF6">
    <property type="entry name" value="UNIVERSAL STRESS PROTEIN UP12"/>
    <property type="match status" value="1"/>
</dbReference>
<name>A0A494RGS9_9CAUL</name>
<dbReference type="RefSeq" id="WP_121482831.1">
    <property type="nucleotide sequence ID" value="NZ_CP032707.1"/>
</dbReference>
<evidence type="ECO:0000259" key="2">
    <source>
        <dbReference type="Pfam" id="PF00582"/>
    </source>
</evidence>
<feature type="domain" description="UspA" evidence="2">
    <location>
        <begin position="10"/>
        <end position="140"/>
    </location>
</feature>
<sequence length="140" mass="14045">MTETNPFVLVCGVDGSGHAAAAVRVAAELARARGARLALVAVNPLSPGGGHPDIRGWTDAEQGALLQAAAHEARRLGAEVQCVATQGRDPADALIAAAGELGADHIVVGTGDRKGLGEWLMGSVAQAVAARAPVSVTIAR</sequence>
<dbReference type="CDD" id="cd00293">
    <property type="entry name" value="USP-like"/>
    <property type="match status" value="1"/>
</dbReference>
<organism evidence="3 4">
    <name type="scientific">Brevundimonas naejangsanensis</name>
    <dbReference type="NCBI Taxonomy" id="588932"/>
    <lineage>
        <taxon>Bacteria</taxon>
        <taxon>Pseudomonadati</taxon>
        <taxon>Pseudomonadota</taxon>
        <taxon>Alphaproteobacteria</taxon>
        <taxon>Caulobacterales</taxon>
        <taxon>Caulobacteraceae</taxon>
        <taxon>Brevundimonas</taxon>
    </lineage>
</organism>
<evidence type="ECO:0000313" key="3">
    <source>
        <dbReference type="EMBL" id="AYG95697.1"/>
    </source>
</evidence>
<dbReference type="SUPFAM" id="SSF52402">
    <property type="entry name" value="Adenine nucleotide alpha hydrolases-like"/>
    <property type="match status" value="1"/>
</dbReference>
<dbReference type="PANTHER" id="PTHR46268">
    <property type="entry name" value="STRESS RESPONSE PROTEIN NHAX"/>
    <property type="match status" value="1"/>
</dbReference>
<accession>A0A494RGS9</accession>
<dbReference type="Pfam" id="PF00582">
    <property type="entry name" value="Usp"/>
    <property type="match status" value="1"/>
</dbReference>
<evidence type="ECO:0000256" key="1">
    <source>
        <dbReference type="ARBA" id="ARBA00008791"/>
    </source>
</evidence>
<dbReference type="OrthoDB" id="7205478at2"/>
<proteinExistence type="inferred from homology"/>
<dbReference type="PRINTS" id="PR01438">
    <property type="entry name" value="UNVRSLSTRESS"/>
</dbReference>
<evidence type="ECO:0000313" key="4">
    <source>
        <dbReference type="Proteomes" id="UP000276984"/>
    </source>
</evidence>
<dbReference type="Proteomes" id="UP000276984">
    <property type="component" value="Chromosome"/>
</dbReference>
<reference evidence="3 4" key="1">
    <citation type="submission" date="2018-10" db="EMBL/GenBank/DDBJ databases">
        <title>Complete genome sequence of Brevundimonas naejangsanensis BRV3.</title>
        <authorList>
            <person name="Berrios L."/>
            <person name="Ely B."/>
        </authorList>
    </citation>
    <scope>NUCLEOTIDE SEQUENCE [LARGE SCALE GENOMIC DNA]</scope>
    <source>
        <strain evidence="3 4">BRV3</strain>
    </source>
</reference>
<dbReference type="Gene3D" id="3.40.50.620">
    <property type="entry name" value="HUPs"/>
    <property type="match status" value="1"/>
</dbReference>
<protein>
    <submittedName>
        <fullName evidence="3">Universal stress protein</fullName>
    </submittedName>
</protein>
<dbReference type="InterPro" id="IPR014729">
    <property type="entry name" value="Rossmann-like_a/b/a_fold"/>
</dbReference>
<dbReference type="EMBL" id="CP032707">
    <property type="protein sequence ID" value="AYG95697.1"/>
    <property type="molecule type" value="Genomic_DNA"/>
</dbReference>
<dbReference type="InterPro" id="IPR006016">
    <property type="entry name" value="UspA"/>
</dbReference>
<comment type="similarity">
    <text evidence="1">Belongs to the universal stress protein A family.</text>
</comment>
<gene>
    <name evidence="3" type="ORF">D8I30_11265</name>
</gene>
<keyword evidence="4" id="KW-1185">Reference proteome</keyword>
<dbReference type="AlphaFoldDB" id="A0A494RGS9"/>